<dbReference type="PANTHER" id="PTHR43513">
    <property type="entry name" value="DIHYDROOROTATE DEHYDROGENASE B (NAD(+)), ELECTRON TRANSFER SUBUNIT"/>
    <property type="match status" value="1"/>
</dbReference>
<dbReference type="Proteomes" id="UP001500655">
    <property type="component" value="Unassembled WGS sequence"/>
</dbReference>
<dbReference type="RefSeq" id="WP_344083274.1">
    <property type="nucleotide sequence ID" value="NZ_BAAALS010000018.1"/>
</dbReference>
<dbReference type="Gene3D" id="2.40.30.10">
    <property type="entry name" value="Translation factors"/>
    <property type="match status" value="1"/>
</dbReference>
<dbReference type="InterPro" id="IPR001709">
    <property type="entry name" value="Flavoprot_Pyr_Nucl_cyt_Rdtase"/>
</dbReference>
<reference evidence="3" key="1">
    <citation type="journal article" date="2019" name="Int. J. Syst. Evol. Microbiol.">
        <title>The Global Catalogue of Microorganisms (GCM) 10K type strain sequencing project: providing services to taxonomists for standard genome sequencing and annotation.</title>
        <authorList>
            <consortium name="The Broad Institute Genomics Platform"/>
            <consortium name="The Broad Institute Genome Sequencing Center for Infectious Disease"/>
            <person name="Wu L."/>
            <person name="Ma J."/>
        </authorList>
    </citation>
    <scope>NUCLEOTIDE SEQUENCE [LARGE SCALE GENOMIC DNA]</scope>
    <source>
        <strain evidence="3">JCM 13249</strain>
    </source>
</reference>
<keyword evidence="3" id="KW-1185">Reference proteome</keyword>
<evidence type="ECO:0000259" key="1">
    <source>
        <dbReference type="PROSITE" id="PS51384"/>
    </source>
</evidence>
<dbReference type="InterPro" id="IPR001433">
    <property type="entry name" value="OxRdtase_FAD/NAD-bd"/>
</dbReference>
<sequence length="282" mass="29217">MTTAVALAPGGPADAALPRPYRVVSRLPHTGDTATIEIIPAGGPAPAFVPGQFTMVTAFGVGEVPLSLSGGGHGRLAHTVRAVGAVTRALHGASAGELVGVRGPFGTGWDVGSAAGGDAVVVAGGIGLAPMRPLLRDAVAERGRYGRIVLLVGARTPDDVLFADEMARWRASGVEVDVTVDRPAPHWRGHVGLVTTLLRPADLRPDRTTAFVCGPEIMMRHVADALVELGVPAGRVRLSLERNMRCGAGWCGHCQLGPLLLCRDGPVVGYDVAGPLLRVREL</sequence>
<dbReference type="Pfam" id="PF10418">
    <property type="entry name" value="DHODB_Fe-S_bind"/>
    <property type="match status" value="1"/>
</dbReference>
<dbReference type="PRINTS" id="PR00371">
    <property type="entry name" value="FPNCR"/>
</dbReference>
<name>A0ABP4WTH4_9ACTN</name>
<evidence type="ECO:0000313" key="2">
    <source>
        <dbReference type="EMBL" id="GAA1762605.1"/>
    </source>
</evidence>
<dbReference type="InterPro" id="IPR050353">
    <property type="entry name" value="PyrK_electron_transfer"/>
</dbReference>
<dbReference type="PROSITE" id="PS51384">
    <property type="entry name" value="FAD_FR"/>
    <property type="match status" value="1"/>
</dbReference>
<dbReference type="PRINTS" id="PR00410">
    <property type="entry name" value="PHEHYDRXLASE"/>
</dbReference>
<protein>
    <submittedName>
        <fullName evidence="2">FAD/NAD(P)-binding protein</fullName>
    </submittedName>
</protein>
<dbReference type="CDD" id="cd06221">
    <property type="entry name" value="sulfite_reductase_like"/>
    <property type="match status" value="1"/>
</dbReference>
<dbReference type="InterPro" id="IPR017927">
    <property type="entry name" value="FAD-bd_FR_type"/>
</dbReference>
<dbReference type="EMBL" id="BAAALS010000018">
    <property type="protein sequence ID" value="GAA1762605.1"/>
    <property type="molecule type" value="Genomic_DNA"/>
</dbReference>
<dbReference type="Pfam" id="PF00175">
    <property type="entry name" value="NAD_binding_1"/>
    <property type="match status" value="1"/>
</dbReference>
<dbReference type="SUPFAM" id="SSF63380">
    <property type="entry name" value="Riboflavin synthase domain-like"/>
    <property type="match status" value="1"/>
</dbReference>
<dbReference type="Gene3D" id="3.40.50.80">
    <property type="entry name" value="Nucleotide-binding domain of ferredoxin-NADP reductase (FNR) module"/>
    <property type="match status" value="1"/>
</dbReference>
<dbReference type="PIRSF" id="PIRSF006816">
    <property type="entry name" value="Cyc3_hyd_g"/>
    <property type="match status" value="1"/>
</dbReference>
<organism evidence="2 3">
    <name type="scientific">Luedemannella helvata</name>
    <dbReference type="NCBI Taxonomy" id="349315"/>
    <lineage>
        <taxon>Bacteria</taxon>
        <taxon>Bacillati</taxon>
        <taxon>Actinomycetota</taxon>
        <taxon>Actinomycetes</taxon>
        <taxon>Micromonosporales</taxon>
        <taxon>Micromonosporaceae</taxon>
        <taxon>Luedemannella</taxon>
    </lineage>
</organism>
<evidence type="ECO:0000313" key="3">
    <source>
        <dbReference type="Proteomes" id="UP001500655"/>
    </source>
</evidence>
<dbReference type="InterPro" id="IPR039261">
    <property type="entry name" value="FNR_nucleotide-bd"/>
</dbReference>
<dbReference type="InterPro" id="IPR017938">
    <property type="entry name" value="Riboflavin_synthase-like_b-brl"/>
</dbReference>
<dbReference type="InterPro" id="IPR019480">
    <property type="entry name" value="Dihydroorotate_DH_Fe-S-bd"/>
</dbReference>
<dbReference type="PANTHER" id="PTHR43513:SF1">
    <property type="entry name" value="ANAEROBIC SULFITE REDUCTASE SUBUNIT B"/>
    <property type="match status" value="1"/>
</dbReference>
<proteinExistence type="predicted"/>
<accession>A0ABP4WTH4</accession>
<dbReference type="InterPro" id="IPR012165">
    <property type="entry name" value="Cyt_c3_hydrogenase_gsu"/>
</dbReference>
<gene>
    <name evidence="2" type="ORF">GCM10009681_37120</name>
</gene>
<feature type="domain" description="FAD-binding FR-type" evidence="1">
    <location>
        <begin position="16"/>
        <end position="111"/>
    </location>
</feature>
<dbReference type="SUPFAM" id="SSF52343">
    <property type="entry name" value="Ferredoxin reductase-like, C-terminal NADP-linked domain"/>
    <property type="match status" value="1"/>
</dbReference>
<comment type="caution">
    <text evidence="2">The sequence shown here is derived from an EMBL/GenBank/DDBJ whole genome shotgun (WGS) entry which is preliminary data.</text>
</comment>